<keyword evidence="2 5" id="KW-0812">Transmembrane</keyword>
<dbReference type="PANTHER" id="PTHR23502:SF33">
    <property type="entry name" value="MAJOR FACILITATOR SUPERFAMILY (MFS) PROFILE DOMAIN-CONTAINING PROTEIN-RELATED"/>
    <property type="match status" value="1"/>
</dbReference>
<accession>A0A8H6MN43</accession>
<dbReference type="EMBL" id="WIGN01000287">
    <property type="protein sequence ID" value="KAF6802085.1"/>
    <property type="molecule type" value="Genomic_DNA"/>
</dbReference>
<proteinExistence type="predicted"/>
<keyword evidence="7" id="KW-1185">Reference proteome</keyword>
<protein>
    <submittedName>
        <fullName evidence="6">Major facilitator superfamily transporter</fullName>
    </submittedName>
</protein>
<dbReference type="PANTHER" id="PTHR23502">
    <property type="entry name" value="MAJOR FACILITATOR SUPERFAMILY"/>
    <property type="match status" value="1"/>
</dbReference>
<dbReference type="AlphaFoldDB" id="A0A8H6MN43"/>
<evidence type="ECO:0000256" key="1">
    <source>
        <dbReference type="ARBA" id="ARBA00004141"/>
    </source>
</evidence>
<dbReference type="Proteomes" id="UP000652219">
    <property type="component" value="Unassembled WGS sequence"/>
</dbReference>
<comment type="caution">
    <text evidence="6">The sequence shown here is derived from an EMBL/GenBank/DDBJ whole genome shotgun (WGS) entry which is preliminary data.</text>
</comment>
<evidence type="ECO:0000256" key="5">
    <source>
        <dbReference type="SAM" id="Phobius"/>
    </source>
</evidence>
<dbReference type="Gene3D" id="1.20.1250.20">
    <property type="entry name" value="MFS general substrate transporter like domains"/>
    <property type="match status" value="1"/>
</dbReference>
<keyword evidence="3 5" id="KW-1133">Transmembrane helix</keyword>
<feature type="transmembrane region" description="Helical" evidence="5">
    <location>
        <begin position="66"/>
        <end position="87"/>
    </location>
</feature>
<organism evidence="6 7">
    <name type="scientific">Colletotrichum sojae</name>
    <dbReference type="NCBI Taxonomy" id="2175907"/>
    <lineage>
        <taxon>Eukaryota</taxon>
        <taxon>Fungi</taxon>
        <taxon>Dikarya</taxon>
        <taxon>Ascomycota</taxon>
        <taxon>Pezizomycotina</taxon>
        <taxon>Sordariomycetes</taxon>
        <taxon>Hypocreomycetidae</taxon>
        <taxon>Glomerellales</taxon>
        <taxon>Glomerellaceae</taxon>
        <taxon>Colletotrichum</taxon>
        <taxon>Colletotrichum orchidearum species complex</taxon>
    </lineage>
</organism>
<reference evidence="6 7" key="1">
    <citation type="journal article" date="2020" name="Phytopathology">
        <title>Genome Sequence Resources of Colletotrichum truncatum, C. plurivorum, C. musicola, and C. sojae: Four Species Pathogenic to Soybean (Glycine max).</title>
        <authorList>
            <person name="Rogerio F."/>
            <person name="Boufleur T.R."/>
            <person name="Ciampi-Guillardi M."/>
            <person name="Sukno S.A."/>
            <person name="Thon M.R."/>
            <person name="Massola Junior N.S."/>
            <person name="Baroncelli R."/>
        </authorList>
    </citation>
    <scope>NUCLEOTIDE SEQUENCE [LARGE SCALE GENOMIC DNA]</scope>
    <source>
        <strain evidence="6 7">LFN0009</strain>
    </source>
</reference>
<evidence type="ECO:0000313" key="7">
    <source>
        <dbReference type="Proteomes" id="UP000652219"/>
    </source>
</evidence>
<feature type="transmembrane region" description="Helical" evidence="5">
    <location>
        <begin position="132"/>
        <end position="152"/>
    </location>
</feature>
<evidence type="ECO:0000256" key="4">
    <source>
        <dbReference type="ARBA" id="ARBA00023136"/>
    </source>
</evidence>
<feature type="transmembrane region" description="Helical" evidence="5">
    <location>
        <begin position="99"/>
        <end position="120"/>
    </location>
</feature>
<feature type="transmembrane region" description="Helical" evidence="5">
    <location>
        <begin position="12"/>
        <end position="30"/>
    </location>
</feature>
<evidence type="ECO:0000313" key="6">
    <source>
        <dbReference type="EMBL" id="KAF6802085.1"/>
    </source>
</evidence>
<evidence type="ECO:0000256" key="2">
    <source>
        <dbReference type="ARBA" id="ARBA00022692"/>
    </source>
</evidence>
<sequence>MNADFDNNSRIIGSLSVSIYVLGLAVGLLILSPLSEIHGREVVLNSANIWITTWQIGWAVKKQTHWIVPVLGLAPFGFGMMGIFAPIQTYVIDIGGSYAASVLAGITTARCIFGAFLPLVGPPMYASLGLGWGNALLGFIGLGLIPAPLLIVKYGGRLREKYPLVKRSPETYNISDFCVGIGVCINVMLQV</sequence>
<keyword evidence="4 5" id="KW-0472">Membrane</keyword>
<comment type="subcellular location">
    <subcellularLocation>
        <location evidence="1">Membrane</location>
        <topology evidence="1">Multi-pass membrane protein</topology>
    </subcellularLocation>
</comment>
<dbReference type="GO" id="GO:0016020">
    <property type="term" value="C:membrane"/>
    <property type="evidence" value="ECO:0007669"/>
    <property type="project" value="UniProtKB-SubCell"/>
</dbReference>
<dbReference type="SUPFAM" id="SSF103473">
    <property type="entry name" value="MFS general substrate transporter"/>
    <property type="match status" value="1"/>
</dbReference>
<dbReference type="GO" id="GO:0022857">
    <property type="term" value="F:transmembrane transporter activity"/>
    <property type="evidence" value="ECO:0007669"/>
    <property type="project" value="TreeGrafter"/>
</dbReference>
<dbReference type="InterPro" id="IPR036259">
    <property type="entry name" value="MFS_trans_sf"/>
</dbReference>
<name>A0A8H6MN43_9PEZI</name>
<evidence type="ECO:0000256" key="3">
    <source>
        <dbReference type="ARBA" id="ARBA00022989"/>
    </source>
</evidence>
<gene>
    <name evidence="6" type="ORF">CSOJ01_11860</name>
</gene>